<evidence type="ECO:0000256" key="1">
    <source>
        <dbReference type="SAM" id="SignalP"/>
    </source>
</evidence>
<feature type="domain" description="DUF4440" evidence="2">
    <location>
        <begin position="33"/>
        <end position="147"/>
    </location>
</feature>
<dbReference type="Proteomes" id="UP000320913">
    <property type="component" value="Unassembled WGS sequence"/>
</dbReference>
<dbReference type="Gene3D" id="3.10.450.50">
    <property type="match status" value="1"/>
</dbReference>
<dbReference type="NCBIfam" id="TIGR02246">
    <property type="entry name" value="SgcJ/EcaC family oxidoreductase"/>
    <property type="match status" value="1"/>
</dbReference>
<dbReference type="InterPro" id="IPR032710">
    <property type="entry name" value="NTF2-like_dom_sf"/>
</dbReference>
<protein>
    <submittedName>
        <fullName evidence="3">Nuclear transport factor 2 family protein</fullName>
    </submittedName>
</protein>
<organism evidence="3 4">
    <name type="scientific">Eiseniibacteriota bacterium</name>
    <dbReference type="NCBI Taxonomy" id="2212470"/>
    <lineage>
        <taxon>Bacteria</taxon>
        <taxon>Candidatus Eiseniibacteriota</taxon>
    </lineage>
</organism>
<evidence type="ECO:0000259" key="2">
    <source>
        <dbReference type="Pfam" id="PF14534"/>
    </source>
</evidence>
<reference evidence="3 4" key="1">
    <citation type="journal article" date="2019" name="Nat. Microbiol.">
        <title>Mediterranean grassland soil C-N compound turnover is dependent on rainfall and depth, and is mediated by genomically divergent microorganisms.</title>
        <authorList>
            <person name="Diamond S."/>
            <person name="Andeer P.F."/>
            <person name="Li Z."/>
            <person name="Crits-Christoph A."/>
            <person name="Burstein D."/>
            <person name="Anantharaman K."/>
            <person name="Lane K.R."/>
            <person name="Thomas B.C."/>
            <person name="Pan C."/>
            <person name="Northen T.R."/>
            <person name="Banfield J.F."/>
        </authorList>
    </citation>
    <scope>NUCLEOTIDE SEQUENCE [LARGE SCALE GENOMIC DNA]</scope>
    <source>
        <strain evidence="3">WS_5</strain>
    </source>
</reference>
<gene>
    <name evidence="3" type="ORF">E6K75_01820</name>
</gene>
<feature type="signal peptide" evidence="1">
    <location>
        <begin position="1"/>
        <end position="19"/>
    </location>
</feature>
<dbReference type="InterPro" id="IPR011944">
    <property type="entry name" value="Steroid_delta5-4_isomerase"/>
</dbReference>
<dbReference type="Pfam" id="PF14534">
    <property type="entry name" value="DUF4440"/>
    <property type="match status" value="1"/>
</dbReference>
<accession>A0A538TBW1</accession>
<evidence type="ECO:0000313" key="4">
    <source>
        <dbReference type="Proteomes" id="UP000320913"/>
    </source>
</evidence>
<proteinExistence type="predicted"/>
<evidence type="ECO:0000313" key="3">
    <source>
        <dbReference type="EMBL" id="TMQ61145.1"/>
    </source>
</evidence>
<dbReference type="InterPro" id="IPR027843">
    <property type="entry name" value="DUF4440"/>
</dbReference>
<sequence>MKRILTAALLMMFATSAFAADTKKPPMKSDEAIMKTAEAFFDAWNKHDAKTMATYWAEDATLINPSGRMAHGSSEIEKLLTDEQTTMFKGSTAKVLQLNVTRSLGSTMAFCDGEMTVDGAQGPDGSAMQQMKIHLAVIMEKKGGRWLFAEARPYSFVQPPPEPAKTN</sequence>
<comment type="caution">
    <text evidence="3">The sequence shown here is derived from an EMBL/GenBank/DDBJ whole genome shotgun (WGS) entry which is preliminary data.</text>
</comment>
<dbReference type="SUPFAM" id="SSF54427">
    <property type="entry name" value="NTF2-like"/>
    <property type="match status" value="1"/>
</dbReference>
<dbReference type="AlphaFoldDB" id="A0A538TBW1"/>
<keyword evidence="1" id="KW-0732">Signal</keyword>
<name>A0A538TBW1_UNCEI</name>
<dbReference type="EMBL" id="VBOV01000042">
    <property type="protein sequence ID" value="TMQ61145.1"/>
    <property type="molecule type" value="Genomic_DNA"/>
</dbReference>
<feature type="chain" id="PRO_5022173346" evidence="1">
    <location>
        <begin position="20"/>
        <end position="167"/>
    </location>
</feature>